<sequence>MEGLTGGLRGSLDGSDGLTGGYAPGFGEIPLPDFSRRRRTRGVTFGSEPGRSSSSGASLDSQVDSVELSSGSAVEEMPRGEVRGLRDRAVTPGNLTGNEMSPMDADPFANDPWRSHVVQNYVAENWSEATSVSQSDGQESDSAWGSWHGSARTESLHGGLRDNPAVLDGDVAGGKDPMNRPLGEVPSGVPSVAGNQSQQAAAGGGKISSTYPPIFYARPGESWELYWRSVTFWIASEGRSLPEEMRGPRLMQQLRERAANIVQHLSVEQVAASNGVELIRQTMEKSPIIKLLDQKRVDQRRKKFMRLSRLPQESIESFINRAEIYRRENQSSPAYQVGSQFYVGHLLDAAKLTKRDHALVKAACGGTVEDEDLVTNALIDLADQLEGLPGCAIGKGEPTMDQEDKYLVQKGGVALSSTMSSSSSTASSAPSGGKRRKKFFGRRRFRDALMAILEDDDMGEDDIAEEDPMGEPLGEESMDEDEEDMTSFAGGAHNTLEVGAAPSSQGSSSSTTSGVSNGSSPNDLAMAEIYAQEYKARNRVRESKKMRQYFQKEGNGMNSGNSRDREQVRRWVKEQQKTEPCFICRQLGHWSQECPYRNKAPVHASNVTFPVTDAQSEGDWAYLIGCAESDARYKEPMDESPNSKWENVGMVDSASSLELEEVNPRDQPRQSSSKKPVRQSTKLRRPATSPGTRAQSALDRVRNQEQMAQMQQMQAQMQEMFMQMQNVAMVAQEAAGSEDKKVKPRAKSASGQNKTKGKPKLGALTNPQADFPTLSNVFSDDVTYNIAKSLLSQTVTFKWKMMLLLCRIKAAVEHEGKKRWKRNPRWIMHMHGGDRRGAPSTTGSTAAEPKCKAEIKAELLDPNAPTVQEQARRAEDRADVVCGGDPALHQCHAPEGEGPKDALHGGADVKKITLNRRQRRNIQIGVHKALRTHKRMHDLVQMKYKRWTLLEVFAGQATLSFTADQSQKWTALPPQDIIYGLDLKLAEHQQILKDVIQVQQPEVITLAPPCGPWSSWQRMRKRKDLLSALRREHRPFWEFVCWVWAHQTLHHGIVVLEQPAQSDALRMPMMSRREQVYQQEVHMCQMGLVDAVSGRPHKKPTVVQMNHPATNSAAFPERKCDCEPGEHQPIEGSVRIEDPSGSGNMLTVKRSTLAAQWTQEFCDWLLDGLEATLEEGAQEIRLPLHAQVPPNRLWQTVPVEVEQTPEGQLRQHMNMVENGTRYDYINFTGGAALLHRTIRSTLAHLHVALGHVTNEKLQRMLHLNGAQPEVIEAVKHLKCQICSQVTAPMATPKAAFQRPMAFNERILSDTFYVWDAKNEKFAVTHVLDAFSLYQIAMAMKDPSADNTTQLLRDRWIGVFGPPNILMTDQGTEFRGILEPLLKTFAVFHEMVPPTAHWRMSLAERHGAVLKVLLMKVIKETVVTGLEDLQSAVASVTASRNQQVRVAGYSPIQLVFGRDSTMPGNLMDALAGQMKFQLSRPASVDESFMRSAQLRKAAADAFQWMEANEALKRAAGSRSRLPKLELLAEGAQVMFWEPPANRRGLARRLQDNISWIGPGLVVALERKDGAIKRVWVRYQNKLKGMPLEFIRLAVVEEQEASTIAKEALEDMEKQIAGGRVNAEIDKSSSSSSSTSSDEEQDQRRQQKKSSAQASTSRSKTMKAQASGTGDPQFPPAEFSDEEQEGIAPVSEQQVRSASSVLDDVPISIHRKQVPSQQEQSSRPQKKVRLSGLRGDPALKSFSERRAVFDGAMDKTQKHLQRMREKLQPRSVQVAMPTQSGPAPDQVKISTWEDEPPFVDVHRFYNPEYSDSDENMAEALAVSIDTNVLATLPVRDHEDLQIPPFDMPSDFENDEEVERSVLHRDPRLLNPMPGFLATHSMPATPQTRMRLPPTMAPMLREVPSRMRRPLKREEFEPIIRSQRTEPPPSKDYWILSVEEGELCRVHVEPRLHMFDILAFWADKEEDAHRDFPKLISKDWLTGVRATQVYYLHNPLRWGPARTMVAATNNMLDPFYQRPPALMMNDFILDNVTWVGQGLRPQWNTQQHLGGVWQGLTRFQIKDPTEYKIPFDTWMKGRHHAEQMWRDGQKAVHAFVAIRETAGWPNSEMMAQQVGPLDMPEVQEEIQRLSGAASDINVVQKELQEVFFNFVHFSDLPCPNQRTQYAGIRELVDDPEDLPDAQQPETGKVRLELKWSDLSPAWQSAFEQPILDALEVYFKHDALTHVMEDEVVDRTEILPSRFVLVNKSDPRNIHPDDKALEGASLKARLVIAGHRDLRAGEYETESPTASLLAHNLLCFCAAQWNWKVFFSDISAAFLQGDYLPAERRVFVQTPKNYPLFVRQFLQTKIPAGARTDLFRMKKAGFGLAESPRLWYHRFKRGAESIGGREMKLCPGVFSFFGPDSQLRALLAVHVDDVRLIAHPDHQQTMHDKLNALFSFGEWKHPDDWTKFCGRYEKQLEDGTILMQMDSYAERLLDPPLRSSTQQRYPLQPNEKKWIGTITGQLNWMARQCRADLSFGVSRIQQLAGVNDPSALTELKILVDRARQPVTIKFEHLGCDMSEMIVVAVSDASFAGMPRGRSQGGLAVAFANPKILEGQSKLCIVTHHSGLLKRVVRSSLAAEISQAANVLEEADFTRALLAEVLKPDFSLASWLAVDKRLAIDIAALKQSLSEDAGGRLIRWVPGEELIADDLTKLCGNQKLMNALMTATWALRDTEVARKLRADAAARKRTYRQRVSANRAFMEQMRIHH</sequence>
<evidence type="ECO:0000259" key="4">
    <source>
        <dbReference type="PROSITE" id="PS50994"/>
    </source>
</evidence>
<dbReference type="InterPro" id="IPR036397">
    <property type="entry name" value="RNaseH_sf"/>
</dbReference>
<evidence type="ECO:0000256" key="1">
    <source>
        <dbReference type="PROSITE-ProRule" id="PRU00047"/>
    </source>
</evidence>
<feature type="region of interest" description="Disordered" evidence="2">
    <location>
        <begin position="417"/>
        <end position="436"/>
    </location>
</feature>
<organism evidence="5">
    <name type="scientific">Cladocopium goreaui</name>
    <dbReference type="NCBI Taxonomy" id="2562237"/>
    <lineage>
        <taxon>Eukaryota</taxon>
        <taxon>Sar</taxon>
        <taxon>Alveolata</taxon>
        <taxon>Dinophyceae</taxon>
        <taxon>Suessiales</taxon>
        <taxon>Symbiodiniaceae</taxon>
        <taxon>Cladocopium</taxon>
    </lineage>
</organism>
<feature type="region of interest" description="Disordered" evidence="2">
    <location>
        <begin position="1"/>
        <end position="103"/>
    </location>
</feature>
<feature type="compositionally biased region" description="Low complexity" evidence="2">
    <location>
        <begin position="191"/>
        <end position="201"/>
    </location>
</feature>
<feature type="region of interest" description="Disordered" evidence="2">
    <location>
        <begin position="658"/>
        <end position="711"/>
    </location>
</feature>
<reference evidence="5" key="1">
    <citation type="submission" date="2022-10" db="EMBL/GenBank/DDBJ databases">
        <authorList>
            <person name="Chen Y."/>
            <person name="Dougan E. K."/>
            <person name="Chan C."/>
            <person name="Rhodes N."/>
            <person name="Thang M."/>
        </authorList>
    </citation>
    <scope>NUCLEOTIDE SEQUENCE</scope>
</reference>
<dbReference type="InterPro" id="IPR001584">
    <property type="entry name" value="Integrase_cat-core"/>
</dbReference>
<keyword evidence="1" id="KW-0863">Zinc-finger</keyword>
<feature type="region of interest" description="Disordered" evidence="2">
    <location>
        <begin position="1618"/>
        <end position="1739"/>
    </location>
</feature>
<keyword evidence="8" id="KW-1185">Reference proteome</keyword>
<dbReference type="GO" id="GO:0003676">
    <property type="term" value="F:nucleic acid binding"/>
    <property type="evidence" value="ECO:0007669"/>
    <property type="project" value="InterPro"/>
</dbReference>
<feature type="compositionally biased region" description="Basic residues" evidence="2">
    <location>
        <begin position="675"/>
        <end position="685"/>
    </location>
</feature>
<dbReference type="InterPro" id="IPR013103">
    <property type="entry name" value="RVT_2"/>
</dbReference>
<dbReference type="PROSITE" id="PS50158">
    <property type="entry name" value="ZF_CCHC"/>
    <property type="match status" value="1"/>
</dbReference>
<reference evidence="6" key="2">
    <citation type="submission" date="2024-04" db="EMBL/GenBank/DDBJ databases">
        <authorList>
            <person name="Chen Y."/>
            <person name="Shah S."/>
            <person name="Dougan E. K."/>
            <person name="Thang M."/>
            <person name="Chan C."/>
        </authorList>
    </citation>
    <scope>NUCLEOTIDE SEQUENCE [LARGE SCALE GENOMIC DNA]</scope>
</reference>
<feature type="compositionally biased region" description="Low complexity" evidence="2">
    <location>
        <begin position="1647"/>
        <end position="1657"/>
    </location>
</feature>
<feature type="compositionally biased region" description="Low complexity" evidence="2">
    <location>
        <begin position="417"/>
        <end position="432"/>
    </location>
</feature>
<feature type="domain" description="Integrase catalytic" evidence="4">
    <location>
        <begin position="1295"/>
        <end position="1458"/>
    </location>
</feature>
<feature type="region of interest" description="Disordered" evidence="2">
    <location>
        <begin position="129"/>
        <end position="205"/>
    </location>
</feature>
<proteinExistence type="predicted"/>
<name>A0A9P1C682_9DINO</name>
<dbReference type="EMBL" id="CAMXCT010001064">
    <property type="protein sequence ID" value="CAI3986252.1"/>
    <property type="molecule type" value="Genomic_DNA"/>
</dbReference>
<feature type="compositionally biased region" description="Acidic residues" evidence="2">
    <location>
        <begin position="453"/>
        <end position="485"/>
    </location>
</feature>
<dbReference type="EMBL" id="CAMXCT020001064">
    <property type="protein sequence ID" value="CAL1139627.1"/>
    <property type="molecule type" value="Genomic_DNA"/>
</dbReference>
<evidence type="ECO:0000256" key="2">
    <source>
        <dbReference type="SAM" id="MobiDB-lite"/>
    </source>
</evidence>
<dbReference type="PROSITE" id="PS50994">
    <property type="entry name" value="INTEGRASE"/>
    <property type="match status" value="1"/>
</dbReference>
<comment type="caution">
    <text evidence="5">The sequence shown here is derived from an EMBL/GenBank/DDBJ whole genome shotgun (WGS) entry which is preliminary data.</text>
</comment>
<dbReference type="GO" id="GO:0008270">
    <property type="term" value="F:zinc ion binding"/>
    <property type="evidence" value="ECO:0007669"/>
    <property type="project" value="UniProtKB-KW"/>
</dbReference>
<dbReference type="EMBL" id="CAMXCT030001064">
    <property type="protein sequence ID" value="CAL4773564.1"/>
    <property type="molecule type" value="Genomic_DNA"/>
</dbReference>
<feature type="compositionally biased region" description="Basic and acidic residues" evidence="2">
    <location>
        <begin position="76"/>
        <end position="89"/>
    </location>
</feature>
<feature type="compositionally biased region" description="Low complexity" evidence="2">
    <location>
        <begin position="498"/>
        <end position="520"/>
    </location>
</feature>
<dbReference type="Gene3D" id="3.30.420.10">
    <property type="entry name" value="Ribonuclease H-like superfamily/Ribonuclease H"/>
    <property type="match status" value="1"/>
</dbReference>
<feature type="domain" description="CCHC-type" evidence="3">
    <location>
        <begin position="581"/>
        <end position="595"/>
    </location>
</feature>
<feature type="compositionally biased region" description="Low complexity" evidence="2">
    <location>
        <begin position="46"/>
        <end position="65"/>
    </location>
</feature>
<evidence type="ECO:0000313" key="8">
    <source>
        <dbReference type="Proteomes" id="UP001152797"/>
    </source>
</evidence>
<dbReference type="OrthoDB" id="443094at2759"/>
<dbReference type="GO" id="GO:0015074">
    <property type="term" value="P:DNA integration"/>
    <property type="evidence" value="ECO:0007669"/>
    <property type="project" value="InterPro"/>
</dbReference>
<dbReference type="InterPro" id="IPR036875">
    <property type="entry name" value="Znf_CCHC_sf"/>
</dbReference>
<dbReference type="InterPro" id="IPR012337">
    <property type="entry name" value="RNaseH-like_sf"/>
</dbReference>
<dbReference type="Proteomes" id="UP001152797">
    <property type="component" value="Unassembled WGS sequence"/>
</dbReference>
<evidence type="ECO:0000313" key="7">
    <source>
        <dbReference type="EMBL" id="CAL4773564.1"/>
    </source>
</evidence>
<feature type="compositionally biased region" description="Polar residues" evidence="2">
    <location>
        <begin position="1689"/>
        <end position="1698"/>
    </location>
</feature>
<feature type="region of interest" description="Disordered" evidence="2">
    <location>
        <begin position="735"/>
        <end position="762"/>
    </location>
</feature>
<feature type="compositionally biased region" description="Polar residues" evidence="2">
    <location>
        <begin position="129"/>
        <end position="143"/>
    </location>
</feature>
<keyword evidence="1" id="KW-0862">Zinc</keyword>
<dbReference type="Pfam" id="PF07727">
    <property type="entry name" value="RVT_2"/>
    <property type="match status" value="1"/>
</dbReference>
<dbReference type="SUPFAM" id="SSF57756">
    <property type="entry name" value="Retrovirus zinc finger-like domains"/>
    <property type="match status" value="1"/>
</dbReference>
<evidence type="ECO:0000313" key="5">
    <source>
        <dbReference type="EMBL" id="CAI3986252.1"/>
    </source>
</evidence>
<dbReference type="Gene3D" id="4.10.60.10">
    <property type="entry name" value="Zinc finger, CCHC-type"/>
    <property type="match status" value="1"/>
</dbReference>
<gene>
    <name evidence="5" type="ORF">C1SCF055_LOCUS13619</name>
</gene>
<accession>A0A9P1C682</accession>
<evidence type="ECO:0000313" key="6">
    <source>
        <dbReference type="EMBL" id="CAL1139627.1"/>
    </source>
</evidence>
<feature type="region of interest" description="Disordered" evidence="2">
    <location>
        <begin position="1763"/>
        <end position="1787"/>
    </location>
</feature>
<keyword evidence="1" id="KW-0479">Metal-binding</keyword>
<dbReference type="InterPro" id="IPR001878">
    <property type="entry name" value="Znf_CCHC"/>
</dbReference>
<protein>
    <submittedName>
        <fullName evidence="7">Retrovirus-related Pol polyprotein from transposon RE1 (Retro element 1) (AtRE1)</fullName>
    </submittedName>
</protein>
<feature type="compositionally biased region" description="Polar residues" evidence="2">
    <location>
        <begin position="1712"/>
        <end position="1721"/>
    </location>
</feature>
<dbReference type="SUPFAM" id="SSF53098">
    <property type="entry name" value="Ribonuclease H-like"/>
    <property type="match status" value="1"/>
</dbReference>
<feature type="region of interest" description="Disordered" evidence="2">
    <location>
        <begin position="452"/>
        <end position="520"/>
    </location>
</feature>
<feature type="region of interest" description="Disordered" evidence="2">
    <location>
        <begin position="829"/>
        <end position="848"/>
    </location>
</feature>
<evidence type="ECO:0000259" key="3">
    <source>
        <dbReference type="PROSITE" id="PS50158"/>
    </source>
</evidence>